<dbReference type="SMART" id="SM00448">
    <property type="entry name" value="REC"/>
    <property type="match status" value="1"/>
</dbReference>
<name>A0A4P7W650_9BACT</name>
<evidence type="ECO:0000256" key="4">
    <source>
        <dbReference type="PROSITE-ProRule" id="PRU00169"/>
    </source>
</evidence>
<dbReference type="SUPFAM" id="SSF46894">
    <property type="entry name" value="C-terminal effector domain of the bipartite response regulators"/>
    <property type="match status" value="1"/>
</dbReference>
<evidence type="ECO:0000259" key="7">
    <source>
        <dbReference type="PROSITE" id="PS51755"/>
    </source>
</evidence>
<dbReference type="PROSITE" id="PS50110">
    <property type="entry name" value="RESPONSE_REGULATORY"/>
    <property type="match status" value="1"/>
</dbReference>
<keyword evidence="2" id="KW-0902">Two-component regulatory system</keyword>
<dbReference type="Pfam" id="PF00486">
    <property type="entry name" value="Trans_reg_C"/>
    <property type="match status" value="1"/>
</dbReference>
<dbReference type="InterPro" id="IPR011006">
    <property type="entry name" value="CheY-like_superfamily"/>
</dbReference>
<evidence type="ECO:0000256" key="2">
    <source>
        <dbReference type="ARBA" id="ARBA00023012"/>
    </source>
</evidence>
<dbReference type="AlphaFoldDB" id="A0A4P7W650"/>
<dbReference type="InterPro" id="IPR036388">
    <property type="entry name" value="WH-like_DNA-bd_sf"/>
</dbReference>
<dbReference type="SMART" id="SM00862">
    <property type="entry name" value="Trans_reg_C"/>
    <property type="match status" value="1"/>
</dbReference>
<keyword evidence="9" id="KW-1185">Reference proteome</keyword>
<dbReference type="InterPro" id="IPR001789">
    <property type="entry name" value="Sig_transdc_resp-reg_receiver"/>
</dbReference>
<dbReference type="Pfam" id="PF00072">
    <property type="entry name" value="Response_reg"/>
    <property type="match status" value="1"/>
</dbReference>
<dbReference type="GO" id="GO:0005829">
    <property type="term" value="C:cytosol"/>
    <property type="evidence" value="ECO:0007669"/>
    <property type="project" value="TreeGrafter"/>
</dbReference>
<evidence type="ECO:0000313" key="8">
    <source>
        <dbReference type="EMBL" id="QCD43564.1"/>
    </source>
</evidence>
<dbReference type="EMBL" id="CP039396">
    <property type="protein sequence ID" value="QCD43564.1"/>
    <property type="molecule type" value="Genomic_DNA"/>
</dbReference>
<evidence type="ECO:0000259" key="6">
    <source>
        <dbReference type="PROSITE" id="PS50110"/>
    </source>
</evidence>
<dbReference type="CDD" id="cd00383">
    <property type="entry name" value="trans_reg_C"/>
    <property type="match status" value="1"/>
</dbReference>
<evidence type="ECO:0000313" key="9">
    <source>
        <dbReference type="Proteomes" id="UP000297149"/>
    </source>
</evidence>
<feature type="modified residue" description="4-aspartylphosphate" evidence="4">
    <location>
        <position position="53"/>
    </location>
</feature>
<evidence type="ECO:0000256" key="3">
    <source>
        <dbReference type="ARBA" id="ARBA00023125"/>
    </source>
</evidence>
<dbReference type="Gene3D" id="3.40.50.2300">
    <property type="match status" value="1"/>
</dbReference>
<dbReference type="GO" id="GO:0032993">
    <property type="term" value="C:protein-DNA complex"/>
    <property type="evidence" value="ECO:0007669"/>
    <property type="project" value="TreeGrafter"/>
</dbReference>
<reference evidence="9" key="1">
    <citation type="submission" date="2019-02" db="EMBL/GenBank/DDBJ databases">
        <title>Isolation and identification of novel species under the genus Muribaculum.</title>
        <authorList>
            <person name="Miyake S."/>
            <person name="Ding Y."/>
            <person name="Low A."/>
            <person name="Soh M."/>
            <person name="Seedorf H."/>
        </authorList>
    </citation>
    <scope>NUCLEOTIDE SEQUENCE [LARGE SCALE GENOMIC DNA]</scope>
    <source>
        <strain evidence="9">H5</strain>
    </source>
</reference>
<protein>
    <submittedName>
        <fullName evidence="8">Response regulator transcription factor</fullName>
    </submittedName>
</protein>
<dbReference type="Proteomes" id="UP000297149">
    <property type="component" value="Chromosome"/>
</dbReference>
<dbReference type="GO" id="GO:0000976">
    <property type="term" value="F:transcription cis-regulatory region binding"/>
    <property type="evidence" value="ECO:0007669"/>
    <property type="project" value="TreeGrafter"/>
</dbReference>
<dbReference type="GO" id="GO:0006355">
    <property type="term" value="P:regulation of DNA-templated transcription"/>
    <property type="evidence" value="ECO:0007669"/>
    <property type="project" value="InterPro"/>
</dbReference>
<dbReference type="GO" id="GO:0000156">
    <property type="term" value="F:phosphorelay response regulator activity"/>
    <property type="evidence" value="ECO:0007669"/>
    <property type="project" value="TreeGrafter"/>
</dbReference>
<gene>
    <name evidence="8" type="ORF">E7747_15675</name>
</gene>
<evidence type="ECO:0000256" key="5">
    <source>
        <dbReference type="PROSITE-ProRule" id="PRU01091"/>
    </source>
</evidence>
<sequence length="226" mass="25881">MSQHKLLVVDDEDTLCEALRFNLEIEGYDVDVAHSAEEALKLSLENYSLILLDVMMGEISGFRMAQIMRANPKTADVPIIFLTAKDNDDDMIAGLKLGGDDYITKPYSIRNVLARIETVLRRTRNISTNHDIVKYQGIAIDTNSKRLEIDGNEIRLPKKELEILQLLLTNRNRVFSREEILNIVWHNEAVVVDRTVDVHITRLRKRLGEYGHHIITRSGYGYGFSE</sequence>
<keyword evidence="1 4" id="KW-0597">Phosphoprotein</keyword>
<dbReference type="InterPro" id="IPR039420">
    <property type="entry name" value="WalR-like"/>
</dbReference>
<dbReference type="PROSITE" id="PS51755">
    <property type="entry name" value="OMPR_PHOB"/>
    <property type="match status" value="1"/>
</dbReference>
<proteinExistence type="predicted"/>
<feature type="DNA-binding region" description="OmpR/PhoB-type" evidence="5">
    <location>
        <begin position="130"/>
        <end position="226"/>
    </location>
</feature>
<accession>A0A4P7W650</accession>
<feature type="domain" description="OmpR/PhoB-type" evidence="7">
    <location>
        <begin position="130"/>
        <end position="226"/>
    </location>
</feature>
<feature type="domain" description="Response regulatory" evidence="6">
    <location>
        <begin position="5"/>
        <end position="120"/>
    </location>
</feature>
<dbReference type="SUPFAM" id="SSF52172">
    <property type="entry name" value="CheY-like"/>
    <property type="match status" value="1"/>
</dbReference>
<dbReference type="RefSeq" id="WP_123613334.1">
    <property type="nucleotide sequence ID" value="NZ_CAXHQF010000036.1"/>
</dbReference>
<dbReference type="Gene3D" id="1.10.10.10">
    <property type="entry name" value="Winged helix-like DNA-binding domain superfamily/Winged helix DNA-binding domain"/>
    <property type="match status" value="1"/>
</dbReference>
<dbReference type="PANTHER" id="PTHR48111">
    <property type="entry name" value="REGULATOR OF RPOS"/>
    <property type="match status" value="1"/>
</dbReference>
<dbReference type="PANTHER" id="PTHR48111:SF40">
    <property type="entry name" value="PHOSPHATE REGULON TRANSCRIPTIONAL REGULATORY PROTEIN PHOB"/>
    <property type="match status" value="1"/>
</dbReference>
<keyword evidence="3 5" id="KW-0238">DNA-binding</keyword>
<dbReference type="InterPro" id="IPR016032">
    <property type="entry name" value="Sig_transdc_resp-reg_C-effctor"/>
</dbReference>
<organism evidence="8 9">
    <name type="scientific">Duncaniella dubosii</name>
    <dbReference type="NCBI Taxonomy" id="2518971"/>
    <lineage>
        <taxon>Bacteria</taxon>
        <taxon>Pseudomonadati</taxon>
        <taxon>Bacteroidota</taxon>
        <taxon>Bacteroidia</taxon>
        <taxon>Bacteroidales</taxon>
        <taxon>Muribaculaceae</taxon>
        <taxon>Duncaniella</taxon>
    </lineage>
</organism>
<evidence type="ECO:0000256" key="1">
    <source>
        <dbReference type="ARBA" id="ARBA00022553"/>
    </source>
</evidence>
<dbReference type="KEGG" id="ddb:E7747_15675"/>
<dbReference type="InterPro" id="IPR001867">
    <property type="entry name" value="OmpR/PhoB-type_DNA-bd"/>
</dbReference>